<reference evidence="1" key="2">
    <citation type="journal article" date="2023" name="IMA Fungus">
        <title>Comparative genomic study of the Penicillium genus elucidates a diverse pangenome and 15 lateral gene transfer events.</title>
        <authorList>
            <person name="Petersen C."/>
            <person name="Sorensen T."/>
            <person name="Nielsen M.R."/>
            <person name="Sondergaard T.E."/>
            <person name="Sorensen J.L."/>
            <person name="Fitzpatrick D.A."/>
            <person name="Frisvad J.C."/>
            <person name="Nielsen K.L."/>
        </authorList>
    </citation>
    <scope>NUCLEOTIDE SEQUENCE</scope>
    <source>
        <strain evidence="1">IBT 35675</strain>
    </source>
</reference>
<reference evidence="1" key="1">
    <citation type="submission" date="2022-12" db="EMBL/GenBank/DDBJ databases">
        <authorList>
            <person name="Petersen C."/>
        </authorList>
    </citation>
    <scope>NUCLEOTIDE SEQUENCE</scope>
    <source>
        <strain evidence="1">IBT 35675</strain>
    </source>
</reference>
<name>A0A9W9QYC7_PENBR</name>
<gene>
    <name evidence="1" type="ORF">N7541_008054</name>
</gene>
<evidence type="ECO:0000313" key="2">
    <source>
        <dbReference type="Proteomes" id="UP001148299"/>
    </source>
</evidence>
<protein>
    <submittedName>
        <fullName evidence="1">Uncharacterized protein</fullName>
    </submittedName>
</protein>
<organism evidence="1 2">
    <name type="scientific">Penicillium brevicompactum</name>
    <dbReference type="NCBI Taxonomy" id="5074"/>
    <lineage>
        <taxon>Eukaryota</taxon>
        <taxon>Fungi</taxon>
        <taxon>Dikarya</taxon>
        <taxon>Ascomycota</taxon>
        <taxon>Pezizomycotina</taxon>
        <taxon>Eurotiomycetes</taxon>
        <taxon>Eurotiomycetidae</taxon>
        <taxon>Eurotiales</taxon>
        <taxon>Aspergillaceae</taxon>
        <taxon>Penicillium</taxon>
    </lineage>
</organism>
<accession>A0A9W9QYC7</accession>
<dbReference type="EMBL" id="JAPZBR010000006">
    <property type="protein sequence ID" value="KAJ5350327.1"/>
    <property type="molecule type" value="Genomic_DNA"/>
</dbReference>
<dbReference type="AlphaFoldDB" id="A0A9W9QYC7"/>
<sequence>MAVDGDSVWNRDEETVFRNILSILDHQDHIDEDEVTRIAMTIIYLMSQAQNGAENEKDQEMMSIKE</sequence>
<evidence type="ECO:0000313" key="1">
    <source>
        <dbReference type="EMBL" id="KAJ5350327.1"/>
    </source>
</evidence>
<comment type="caution">
    <text evidence="1">The sequence shown here is derived from an EMBL/GenBank/DDBJ whole genome shotgun (WGS) entry which is preliminary data.</text>
</comment>
<dbReference type="Proteomes" id="UP001148299">
    <property type="component" value="Unassembled WGS sequence"/>
</dbReference>
<proteinExistence type="predicted"/>
<keyword evidence="2" id="KW-1185">Reference proteome</keyword>